<dbReference type="InterPro" id="IPR050445">
    <property type="entry name" value="Bact_polysacc_biosynth/exp"/>
</dbReference>
<gene>
    <name evidence="3" type="ORF">INQ42_08300</name>
</gene>
<proteinExistence type="predicted"/>
<sequence>MTPRSLEDRRLIHRQDSARVQADAFRDLRTRLLTLGGKQNFVTLVVPVGHGSGGSFVARNLALAFAFDEIKTALLVDCDALHPSQHTAMGVDPVNGGLMDYLRDSSSGLQQIQYPTGIPRVHLIPNGGRHEISGEYFTSPRARTMIDSLRGSNPDRYLILDGPSVLNSPDARILSELADLVVLVAGYGKVTMKNIDEAAANFEPEKLAGVVFNDLP</sequence>
<keyword evidence="2" id="KW-0067">ATP-binding</keyword>
<evidence type="ECO:0000256" key="1">
    <source>
        <dbReference type="ARBA" id="ARBA00022741"/>
    </source>
</evidence>
<evidence type="ECO:0000313" key="3">
    <source>
        <dbReference type="EMBL" id="QOW21280.1"/>
    </source>
</evidence>
<organism evidence="3 4">
    <name type="scientific">Novilysobacter avium</name>
    <dbReference type="NCBI Taxonomy" id="2781023"/>
    <lineage>
        <taxon>Bacteria</taxon>
        <taxon>Pseudomonadati</taxon>
        <taxon>Pseudomonadota</taxon>
        <taxon>Gammaproteobacteria</taxon>
        <taxon>Lysobacterales</taxon>
        <taxon>Lysobacteraceae</taxon>
        <taxon>Novilysobacter</taxon>
    </lineage>
</organism>
<name>A0A7S6UJ97_9GAMM</name>
<dbReference type="RefSeq" id="WP_194033863.1">
    <property type="nucleotide sequence ID" value="NZ_CP063657.1"/>
</dbReference>
<dbReference type="InterPro" id="IPR027417">
    <property type="entry name" value="P-loop_NTPase"/>
</dbReference>
<protein>
    <submittedName>
        <fullName evidence="3">Polysaccharide biosynthesis protein</fullName>
    </submittedName>
</protein>
<dbReference type="Gene3D" id="3.40.50.300">
    <property type="entry name" value="P-loop containing nucleotide triphosphate hydrolases"/>
    <property type="match status" value="1"/>
</dbReference>
<dbReference type="SUPFAM" id="SSF52540">
    <property type="entry name" value="P-loop containing nucleoside triphosphate hydrolases"/>
    <property type="match status" value="1"/>
</dbReference>
<dbReference type="PANTHER" id="PTHR32309:SF13">
    <property type="entry name" value="FERRIC ENTEROBACTIN TRANSPORT PROTEIN FEPE"/>
    <property type="match status" value="1"/>
</dbReference>
<dbReference type="InterPro" id="IPR005702">
    <property type="entry name" value="Wzc-like_C"/>
</dbReference>
<dbReference type="PANTHER" id="PTHR32309">
    <property type="entry name" value="TYROSINE-PROTEIN KINASE"/>
    <property type="match status" value="1"/>
</dbReference>
<dbReference type="CDD" id="cd05387">
    <property type="entry name" value="BY-kinase"/>
    <property type="match status" value="1"/>
</dbReference>
<evidence type="ECO:0000313" key="4">
    <source>
        <dbReference type="Proteomes" id="UP000593932"/>
    </source>
</evidence>
<evidence type="ECO:0000256" key="2">
    <source>
        <dbReference type="ARBA" id="ARBA00022840"/>
    </source>
</evidence>
<dbReference type="Proteomes" id="UP000593932">
    <property type="component" value="Chromosome"/>
</dbReference>
<dbReference type="EMBL" id="CP063657">
    <property type="protein sequence ID" value="QOW21280.1"/>
    <property type="molecule type" value="Genomic_DNA"/>
</dbReference>
<accession>A0A7S6UJ97</accession>
<keyword evidence="1" id="KW-0547">Nucleotide-binding</keyword>
<reference evidence="3 4" key="1">
    <citation type="submission" date="2020-10" db="EMBL/GenBank/DDBJ databases">
        <title>complete genome sequencing of Lysobacter sp. H23M41.</title>
        <authorList>
            <person name="Bae J.-W."/>
            <person name="Lee S.-Y."/>
        </authorList>
    </citation>
    <scope>NUCLEOTIDE SEQUENCE [LARGE SCALE GENOMIC DNA]</scope>
    <source>
        <strain evidence="3 4">H23M41</strain>
    </source>
</reference>
<keyword evidence="4" id="KW-1185">Reference proteome</keyword>